<keyword evidence="2" id="KW-0012">Acyltransferase</keyword>
<comment type="caution">
    <text evidence="2">The sequence shown here is derived from an EMBL/GenBank/DDBJ whole genome shotgun (WGS) entry which is preliminary data.</text>
</comment>
<proteinExistence type="predicted"/>
<evidence type="ECO:0000313" key="2">
    <source>
        <dbReference type="EMBL" id="MCW8085866.1"/>
    </source>
</evidence>
<dbReference type="SMART" id="SM00563">
    <property type="entry name" value="PlsC"/>
    <property type="match status" value="1"/>
</dbReference>
<gene>
    <name evidence="2" type="ORF">OF850_09535</name>
</gene>
<name>A0ABT3NUN0_9PROT</name>
<evidence type="ECO:0000259" key="1">
    <source>
        <dbReference type="SMART" id="SM00563"/>
    </source>
</evidence>
<accession>A0ABT3NUN0</accession>
<feature type="domain" description="Phospholipid/glycerol acyltransferase" evidence="1">
    <location>
        <begin position="52"/>
        <end position="171"/>
    </location>
</feature>
<dbReference type="Proteomes" id="UP001526430">
    <property type="component" value="Unassembled WGS sequence"/>
</dbReference>
<dbReference type="InterPro" id="IPR002123">
    <property type="entry name" value="Plipid/glycerol_acylTrfase"/>
</dbReference>
<keyword evidence="2" id="KW-0808">Transferase</keyword>
<dbReference type="SUPFAM" id="SSF69593">
    <property type="entry name" value="Glycerol-3-phosphate (1)-acyltransferase"/>
    <property type="match status" value="1"/>
</dbReference>
<protein>
    <submittedName>
        <fullName evidence="2">Lysophospholipid acyltransferase family protein</fullName>
    </submittedName>
</protein>
<organism evidence="2 3">
    <name type="scientific">Sabulicella glaciei</name>
    <dbReference type="NCBI Taxonomy" id="2984948"/>
    <lineage>
        <taxon>Bacteria</taxon>
        <taxon>Pseudomonadati</taxon>
        <taxon>Pseudomonadota</taxon>
        <taxon>Alphaproteobacteria</taxon>
        <taxon>Acetobacterales</taxon>
        <taxon>Acetobacteraceae</taxon>
        <taxon>Sabulicella</taxon>
    </lineage>
</organism>
<reference evidence="2 3" key="1">
    <citation type="submission" date="2022-10" db="EMBL/GenBank/DDBJ databases">
        <title>Roseococcus glaciei nov., sp. nov., isolated from glacier.</title>
        <authorList>
            <person name="Liu Q."/>
            <person name="Xin Y.-H."/>
        </authorList>
    </citation>
    <scope>NUCLEOTIDE SEQUENCE [LARGE SCALE GENOMIC DNA]</scope>
    <source>
        <strain evidence="2 3">MDT2-1-1</strain>
    </source>
</reference>
<keyword evidence="3" id="KW-1185">Reference proteome</keyword>
<dbReference type="RefSeq" id="WP_301589814.1">
    <property type="nucleotide sequence ID" value="NZ_JAPFQI010000005.1"/>
</dbReference>
<dbReference type="CDD" id="cd06551">
    <property type="entry name" value="LPLAT"/>
    <property type="match status" value="1"/>
</dbReference>
<dbReference type="Pfam" id="PF01553">
    <property type="entry name" value="Acyltransferase"/>
    <property type="match status" value="1"/>
</dbReference>
<evidence type="ECO:0000313" key="3">
    <source>
        <dbReference type="Proteomes" id="UP001526430"/>
    </source>
</evidence>
<sequence>MSAKRGDDPVALRDERFVRFFDRAFSRFFARRMRALRVARWGMPEAPEGVPLVIFANHPSWWDGVSFLLLARRLFPGRQGFVPMDAAALARYGFMRRIGVFGIERNSARGAAAFLRTARTVLAHPSHMLWMNAPGRFSDARERPVPIAPGLSHLPEIAPGAVFLPLALEYPFWGERAAEALAAFGPPIPASELLALDRAARAERMRAALEAAMDRLAEDAIGRDPARFRALTEAQEGMGGIYGLWQRLRARLRGEAFDPRHDTDAPRES</sequence>
<dbReference type="GO" id="GO:0016746">
    <property type="term" value="F:acyltransferase activity"/>
    <property type="evidence" value="ECO:0007669"/>
    <property type="project" value="UniProtKB-KW"/>
</dbReference>
<dbReference type="EMBL" id="JAPFQI010000005">
    <property type="protein sequence ID" value="MCW8085866.1"/>
    <property type="molecule type" value="Genomic_DNA"/>
</dbReference>